<keyword evidence="3" id="KW-0238">DNA-binding</keyword>
<evidence type="ECO:0000313" key="8">
    <source>
        <dbReference type="Proteomes" id="UP000239576"/>
    </source>
</evidence>
<comment type="similarity">
    <text evidence="1">Belongs to the site-specific recombinase resolvase family.</text>
</comment>
<keyword evidence="2" id="KW-0229">DNA integration</keyword>
<dbReference type="GO" id="GO:0003677">
    <property type="term" value="F:DNA binding"/>
    <property type="evidence" value="ECO:0007669"/>
    <property type="project" value="UniProtKB-KW"/>
</dbReference>
<feature type="domain" description="Resolvase/invertase-type recombinase catalytic" evidence="6">
    <location>
        <begin position="1"/>
        <end position="134"/>
    </location>
</feature>
<evidence type="ECO:0000256" key="3">
    <source>
        <dbReference type="ARBA" id="ARBA00023125"/>
    </source>
</evidence>
<reference evidence="7 8" key="2">
    <citation type="submission" date="2018-03" db="EMBL/GenBank/DDBJ databases">
        <title>The ancient ancestry and fast evolution of plastids.</title>
        <authorList>
            <person name="Moore K.R."/>
            <person name="Magnabosco C."/>
            <person name="Momper L."/>
            <person name="Gold D.A."/>
            <person name="Bosak T."/>
            <person name="Fournier G.P."/>
        </authorList>
    </citation>
    <scope>NUCLEOTIDE SEQUENCE [LARGE SCALE GENOMIC DNA]</scope>
    <source>
        <strain evidence="7 8">ULC18</strain>
    </source>
</reference>
<evidence type="ECO:0000259" key="6">
    <source>
        <dbReference type="PROSITE" id="PS51736"/>
    </source>
</evidence>
<accession>A0A2T1DSP3</accession>
<dbReference type="CDD" id="cd00569">
    <property type="entry name" value="HTH_Hin_like"/>
    <property type="match status" value="1"/>
</dbReference>
<sequence>MLIGYERVSTGDQNLALQHDALQAAGCEKIFSDKLSGAKADRPGLKEAFEFARKGDTIVVWRLDRLGRSLKDLMTLVESLEPRAIGFRSLQENIDTTSSGGKLIFHMFGALAEFERNLMRERTQAGLQAARARGRKGGRQQKLTPQQIAMGRSLAADPKRSVSSICEHLDISRPTYYRYINPNADGASLLKQEVEEQM</sequence>
<keyword evidence="8" id="KW-1185">Reference proteome</keyword>
<dbReference type="InterPro" id="IPR006119">
    <property type="entry name" value="Resolv_N"/>
</dbReference>
<dbReference type="InterPro" id="IPR050639">
    <property type="entry name" value="SSR_resolvase"/>
</dbReference>
<dbReference type="GO" id="GO:0000150">
    <property type="term" value="F:DNA strand exchange activity"/>
    <property type="evidence" value="ECO:0007669"/>
    <property type="project" value="InterPro"/>
</dbReference>
<dbReference type="RefSeq" id="WP_106261175.1">
    <property type="nucleotide sequence ID" value="NZ_CAWNSW010000108.1"/>
</dbReference>
<dbReference type="Proteomes" id="UP000239576">
    <property type="component" value="Unassembled WGS sequence"/>
</dbReference>
<dbReference type="PANTHER" id="PTHR30461">
    <property type="entry name" value="DNA-INVERTASE FROM LAMBDOID PROPHAGE"/>
    <property type="match status" value="1"/>
</dbReference>
<dbReference type="Gene3D" id="3.40.50.1390">
    <property type="entry name" value="Resolvase, N-terminal catalytic domain"/>
    <property type="match status" value="1"/>
</dbReference>
<dbReference type="CDD" id="cd03768">
    <property type="entry name" value="SR_ResInv"/>
    <property type="match status" value="1"/>
</dbReference>
<dbReference type="InterPro" id="IPR036162">
    <property type="entry name" value="Resolvase-like_N_sf"/>
</dbReference>
<dbReference type="OrthoDB" id="9797501at2"/>
<name>A0A2T1DSP3_9CYAN</name>
<dbReference type="Pfam" id="PF00239">
    <property type="entry name" value="Resolvase"/>
    <property type="match status" value="1"/>
</dbReference>
<evidence type="ECO:0000256" key="2">
    <source>
        <dbReference type="ARBA" id="ARBA00022908"/>
    </source>
</evidence>
<dbReference type="FunFam" id="3.40.50.1390:FF:000001">
    <property type="entry name" value="DNA recombinase"/>
    <property type="match status" value="1"/>
</dbReference>
<feature type="active site" description="O-(5'-phospho-DNA)-serine intermediate" evidence="5">
    <location>
        <position position="9"/>
    </location>
</feature>
<dbReference type="InterPro" id="IPR006118">
    <property type="entry name" value="Recombinase_CS"/>
</dbReference>
<evidence type="ECO:0000313" key="7">
    <source>
        <dbReference type="EMBL" id="PSB23502.1"/>
    </source>
</evidence>
<evidence type="ECO:0000256" key="4">
    <source>
        <dbReference type="ARBA" id="ARBA00023172"/>
    </source>
</evidence>
<dbReference type="PROSITE" id="PS00398">
    <property type="entry name" value="RECOMBINASES_2"/>
    <property type="match status" value="1"/>
</dbReference>
<dbReference type="PROSITE" id="PS51736">
    <property type="entry name" value="RECOMBINASES_3"/>
    <property type="match status" value="1"/>
</dbReference>
<dbReference type="AlphaFoldDB" id="A0A2T1DSP3"/>
<protein>
    <submittedName>
        <fullName evidence="7">Transposon DNA-invertase</fullName>
    </submittedName>
</protein>
<dbReference type="SMART" id="SM00857">
    <property type="entry name" value="Resolvase"/>
    <property type="match status" value="1"/>
</dbReference>
<organism evidence="7 8">
    <name type="scientific">Stenomitos frigidus ULC18</name>
    <dbReference type="NCBI Taxonomy" id="2107698"/>
    <lineage>
        <taxon>Bacteria</taxon>
        <taxon>Bacillati</taxon>
        <taxon>Cyanobacteriota</taxon>
        <taxon>Cyanophyceae</taxon>
        <taxon>Leptolyngbyales</taxon>
        <taxon>Leptolyngbyaceae</taxon>
        <taxon>Stenomitos</taxon>
    </lineage>
</organism>
<evidence type="ECO:0000256" key="5">
    <source>
        <dbReference type="PIRSR" id="PIRSR606118-50"/>
    </source>
</evidence>
<dbReference type="SUPFAM" id="SSF53041">
    <property type="entry name" value="Resolvase-like"/>
    <property type="match status" value="1"/>
</dbReference>
<reference evidence="8" key="1">
    <citation type="submission" date="2018-02" db="EMBL/GenBank/DDBJ databases">
        <authorList>
            <person name="Moore K."/>
            <person name="Momper L."/>
        </authorList>
    </citation>
    <scope>NUCLEOTIDE SEQUENCE [LARGE SCALE GENOMIC DNA]</scope>
    <source>
        <strain evidence="8">ULC18</strain>
    </source>
</reference>
<gene>
    <name evidence="7" type="ORF">C7B82_30895</name>
</gene>
<proteinExistence type="inferred from homology"/>
<evidence type="ECO:0000256" key="1">
    <source>
        <dbReference type="ARBA" id="ARBA00009913"/>
    </source>
</evidence>
<dbReference type="PANTHER" id="PTHR30461:SF2">
    <property type="entry name" value="SERINE RECOMBINASE PINE-RELATED"/>
    <property type="match status" value="1"/>
</dbReference>
<dbReference type="Gene3D" id="1.10.10.60">
    <property type="entry name" value="Homeodomain-like"/>
    <property type="match status" value="1"/>
</dbReference>
<dbReference type="GO" id="GO:0015074">
    <property type="term" value="P:DNA integration"/>
    <property type="evidence" value="ECO:0007669"/>
    <property type="project" value="UniProtKB-KW"/>
</dbReference>
<keyword evidence="4" id="KW-0233">DNA recombination</keyword>
<comment type="caution">
    <text evidence="7">The sequence shown here is derived from an EMBL/GenBank/DDBJ whole genome shotgun (WGS) entry which is preliminary data.</text>
</comment>
<dbReference type="EMBL" id="PVWK01000163">
    <property type="protein sequence ID" value="PSB23502.1"/>
    <property type="molecule type" value="Genomic_DNA"/>
</dbReference>